<dbReference type="RefSeq" id="WP_145061968.1">
    <property type="nucleotide sequence ID" value="NZ_CP036263.1"/>
</dbReference>
<reference evidence="1 2" key="1">
    <citation type="submission" date="2019-02" db="EMBL/GenBank/DDBJ databases">
        <title>Deep-cultivation of Planctomycetes and their phenomic and genomic characterization uncovers novel biology.</title>
        <authorList>
            <person name="Wiegand S."/>
            <person name="Jogler M."/>
            <person name="Boedeker C."/>
            <person name="Pinto D."/>
            <person name="Vollmers J."/>
            <person name="Rivas-Marin E."/>
            <person name="Kohn T."/>
            <person name="Peeters S.H."/>
            <person name="Heuer A."/>
            <person name="Rast P."/>
            <person name="Oberbeckmann S."/>
            <person name="Bunk B."/>
            <person name="Jeske O."/>
            <person name="Meyerdierks A."/>
            <person name="Storesund J.E."/>
            <person name="Kallscheuer N."/>
            <person name="Luecker S."/>
            <person name="Lage O.M."/>
            <person name="Pohl T."/>
            <person name="Merkel B.J."/>
            <person name="Hornburger P."/>
            <person name="Mueller R.-W."/>
            <person name="Bruemmer F."/>
            <person name="Labrenz M."/>
            <person name="Spormann A.M."/>
            <person name="Op den Camp H."/>
            <person name="Overmann J."/>
            <person name="Amann R."/>
            <person name="Jetten M.S.M."/>
            <person name="Mascher T."/>
            <person name="Medema M.H."/>
            <person name="Devos D.P."/>
            <person name="Kaster A.-K."/>
            <person name="Ovreas L."/>
            <person name="Rohde M."/>
            <person name="Galperin M.Y."/>
            <person name="Jogler C."/>
        </authorList>
    </citation>
    <scope>NUCLEOTIDE SEQUENCE [LARGE SCALE GENOMIC DNA]</scope>
    <source>
        <strain evidence="1 2">HG15A2</strain>
    </source>
</reference>
<dbReference type="AlphaFoldDB" id="A0A517MZZ3"/>
<dbReference type="Proteomes" id="UP000319852">
    <property type="component" value="Chromosome"/>
</dbReference>
<sequence length="180" mass="20010">MRTLISVLTISTLLIAADSALQDDDGPPPSFLKPGNDYILRFAGKSPFKQTEGIPLDPYDNKGPNTARITSASITYFVSIFTVVELWGDSWVTVEHPKSIKDAFKWNFKRLAIAALTAETIAKLEATEDGQAHLVRLRKQASVEIETDRTWVNLNQIVAIAKPPTEPQDFKLNTKVQARD</sequence>
<evidence type="ECO:0000313" key="2">
    <source>
        <dbReference type="Proteomes" id="UP000319852"/>
    </source>
</evidence>
<protein>
    <submittedName>
        <fullName evidence="1">Uncharacterized protein</fullName>
    </submittedName>
</protein>
<organism evidence="1 2">
    <name type="scientific">Adhaeretor mobilis</name>
    <dbReference type="NCBI Taxonomy" id="1930276"/>
    <lineage>
        <taxon>Bacteria</taxon>
        <taxon>Pseudomonadati</taxon>
        <taxon>Planctomycetota</taxon>
        <taxon>Planctomycetia</taxon>
        <taxon>Pirellulales</taxon>
        <taxon>Lacipirellulaceae</taxon>
        <taxon>Adhaeretor</taxon>
    </lineage>
</organism>
<dbReference type="OrthoDB" id="289894at2"/>
<proteinExistence type="predicted"/>
<dbReference type="KEGG" id="amob:HG15A2_37890"/>
<evidence type="ECO:0000313" key="1">
    <source>
        <dbReference type="EMBL" id="QDT00451.1"/>
    </source>
</evidence>
<keyword evidence="2" id="KW-1185">Reference proteome</keyword>
<dbReference type="EMBL" id="CP036263">
    <property type="protein sequence ID" value="QDT00451.1"/>
    <property type="molecule type" value="Genomic_DNA"/>
</dbReference>
<name>A0A517MZZ3_9BACT</name>
<accession>A0A517MZZ3</accession>
<gene>
    <name evidence="1" type="ORF">HG15A2_37890</name>
</gene>